<organism evidence="2 3">
    <name type="scientific">Thiorhodovibrio frisius</name>
    <dbReference type="NCBI Taxonomy" id="631362"/>
    <lineage>
        <taxon>Bacteria</taxon>
        <taxon>Pseudomonadati</taxon>
        <taxon>Pseudomonadota</taxon>
        <taxon>Gammaproteobacteria</taxon>
        <taxon>Chromatiales</taxon>
        <taxon>Chromatiaceae</taxon>
        <taxon>Thiorhodovibrio</taxon>
    </lineage>
</organism>
<name>H8Z792_9GAMM</name>
<dbReference type="AlphaFoldDB" id="H8Z792"/>
<gene>
    <name evidence="2" type="ORF">Thi970DRAFT_03411</name>
</gene>
<sequence length="38" mass="4303">MPVKPYREPAAVEANRLDSSHERHALDGQHGHADREPQ</sequence>
<dbReference type="EMBL" id="JH603170">
    <property type="protein sequence ID" value="EIC19808.1"/>
    <property type="molecule type" value="Genomic_DNA"/>
</dbReference>
<reference evidence="2 3" key="2">
    <citation type="submission" date="2011-11" db="EMBL/GenBank/DDBJ databases">
        <authorList>
            <consortium name="US DOE Joint Genome Institute"/>
            <person name="Lucas S."/>
            <person name="Han J."/>
            <person name="Lapidus A."/>
            <person name="Cheng J.-F."/>
            <person name="Goodwin L."/>
            <person name="Pitluck S."/>
            <person name="Peters L."/>
            <person name="Ovchinnikova G."/>
            <person name="Zhang X."/>
            <person name="Detter J.C."/>
            <person name="Han C."/>
            <person name="Tapia R."/>
            <person name="Land M."/>
            <person name="Hauser L."/>
            <person name="Kyrpides N."/>
            <person name="Ivanova N."/>
            <person name="Pagani I."/>
            <person name="Vogl K."/>
            <person name="Liu Z."/>
            <person name="Overmann J."/>
            <person name="Frigaard N.-U."/>
            <person name="Bryant D."/>
            <person name="Woyke T."/>
        </authorList>
    </citation>
    <scope>NUCLEOTIDE SEQUENCE [LARGE SCALE GENOMIC DNA]</scope>
    <source>
        <strain evidence="2 3">970</strain>
    </source>
</reference>
<evidence type="ECO:0000313" key="2">
    <source>
        <dbReference type="EMBL" id="EIC19808.1"/>
    </source>
</evidence>
<protein>
    <submittedName>
        <fullName evidence="2">Uncharacterized protein</fullName>
    </submittedName>
</protein>
<reference evidence="3" key="1">
    <citation type="submission" date="2011-06" db="EMBL/GenBank/DDBJ databases">
        <authorList>
            <consortium name="US DOE Joint Genome Institute (JGI-PGF)"/>
            <person name="Lucas S."/>
            <person name="Han J."/>
            <person name="Lapidus A."/>
            <person name="Cheng J.-F."/>
            <person name="Goodwin L."/>
            <person name="Pitluck S."/>
            <person name="Peters L."/>
            <person name="Land M.L."/>
            <person name="Hauser L."/>
            <person name="Vogl K."/>
            <person name="Liu Z."/>
            <person name="Overmann J."/>
            <person name="Frigaard N.-U."/>
            <person name="Bryant D.A."/>
            <person name="Woyke T.J."/>
        </authorList>
    </citation>
    <scope>NUCLEOTIDE SEQUENCE [LARGE SCALE GENOMIC DNA]</scope>
    <source>
        <strain evidence="3">970</strain>
    </source>
</reference>
<accession>H8Z792</accession>
<feature type="region of interest" description="Disordered" evidence="1">
    <location>
        <begin position="1"/>
        <end position="38"/>
    </location>
</feature>
<feature type="compositionally biased region" description="Basic and acidic residues" evidence="1">
    <location>
        <begin position="15"/>
        <end position="38"/>
    </location>
</feature>
<dbReference type="HOGENOM" id="CLU_3334209_0_0_6"/>
<dbReference type="Proteomes" id="UP000002964">
    <property type="component" value="Unassembled WGS sequence"/>
</dbReference>
<dbReference type="STRING" id="631362.Thi970DRAFT_03411"/>
<proteinExistence type="predicted"/>
<keyword evidence="3" id="KW-1185">Reference proteome</keyword>
<evidence type="ECO:0000313" key="3">
    <source>
        <dbReference type="Proteomes" id="UP000002964"/>
    </source>
</evidence>
<evidence type="ECO:0000256" key="1">
    <source>
        <dbReference type="SAM" id="MobiDB-lite"/>
    </source>
</evidence>